<dbReference type="Proteomes" id="UP001438707">
    <property type="component" value="Unassembled WGS sequence"/>
</dbReference>
<dbReference type="InterPro" id="IPR052055">
    <property type="entry name" value="Hepadnavirus_pol/RT"/>
</dbReference>
<evidence type="ECO:0008006" key="4">
    <source>
        <dbReference type="Google" id="ProtNLM"/>
    </source>
</evidence>
<dbReference type="EMBL" id="JALJOS010000048">
    <property type="protein sequence ID" value="KAK9819353.1"/>
    <property type="molecule type" value="Genomic_DNA"/>
</dbReference>
<keyword evidence="3" id="KW-1185">Reference proteome</keyword>
<evidence type="ECO:0000256" key="1">
    <source>
        <dbReference type="SAM" id="MobiDB-lite"/>
    </source>
</evidence>
<proteinExistence type="predicted"/>
<dbReference type="PANTHER" id="PTHR33050">
    <property type="entry name" value="REVERSE TRANSCRIPTASE DOMAIN-CONTAINING PROTEIN"/>
    <property type="match status" value="1"/>
</dbReference>
<name>A0AAW1QD82_9CHLO</name>
<feature type="region of interest" description="Disordered" evidence="1">
    <location>
        <begin position="332"/>
        <end position="368"/>
    </location>
</feature>
<dbReference type="PANTHER" id="PTHR33050:SF7">
    <property type="entry name" value="RIBONUCLEASE H"/>
    <property type="match status" value="1"/>
</dbReference>
<protein>
    <recommendedName>
        <fullName evidence="4">RNase H type-1 domain-containing protein</fullName>
    </recommendedName>
</protein>
<evidence type="ECO:0000313" key="2">
    <source>
        <dbReference type="EMBL" id="KAK9819353.1"/>
    </source>
</evidence>
<comment type="caution">
    <text evidence="2">The sequence shown here is derived from an EMBL/GenBank/DDBJ whole genome shotgun (WGS) entry which is preliminary data.</text>
</comment>
<dbReference type="AlphaFoldDB" id="A0AAW1QD82"/>
<sequence>MQWWADNLLAANGSRWWKRTSTIRIAGDASDIGYAAYTLPGTFEWTMQTSFSQSERECMHRAIQGQDIFSSTHRELTNICIALEALIQQHLTHMQHGGLQWFTDSQVAVALLKGLKGSGECLQEVKAIYSMLMTHDMEVDWQWLPRSHQIMELADAYSKEIDAGDIIMSPTAVKFICLSPLAGSSKVTWGNLNLPTPDPSAMLGAILPTGRRPMLASYTDKAPMALFNQQGQVMLKFPTVMASANSHSERSGHAFVWDEATGRPSLPSIAEFQLLMGLSPGALEAPGKDHMLLSLTRTCASQEWPRLRKWSGVTLTKVPGISSMAGWRRGLSAAPDSSKGARGWAHAAVGEQGSPMRRGPCQLQEQAY</sequence>
<gene>
    <name evidence="2" type="ORF">WJX74_009588</name>
</gene>
<organism evidence="2 3">
    <name type="scientific">Apatococcus lobatus</name>
    <dbReference type="NCBI Taxonomy" id="904363"/>
    <lineage>
        <taxon>Eukaryota</taxon>
        <taxon>Viridiplantae</taxon>
        <taxon>Chlorophyta</taxon>
        <taxon>core chlorophytes</taxon>
        <taxon>Trebouxiophyceae</taxon>
        <taxon>Chlorellales</taxon>
        <taxon>Chlorellaceae</taxon>
        <taxon>Apatococcus</taxon>
    </lineage>
</organism>
<evidence type="ECO:0000313" key="3">
    <source>
        <dbReference type="Proteomes" id="UP001438707"/>
    </source>
</evidence>
<reference evidence="2 3" key="1">
    <citation type="journal article" date="2024" name="Nat. Commun.">
        <title>Phylogenomics reveals the evolutionary origins of lichenization in chlorophyte algae.</title>
        <authorList>
            <person name="Puginier C."/>
            <person name="Libourel C."/>
            <person name="Otte J."/>
            <person name="Skaloud P."/>
            <person name="Haon M."/>
            <person name="Grisel S."/>
            <person name="Petersen M."/>
            <person name="Berrin J.G."/>
            <person name="Delaux P.M."/>
            <person name="Dal Grande F."/>
            <person name="Keller J."/>
        </authorList>
    </citation>
    <scope>NUCLEOTIDE SEQUENCE [LARGE SCALE GENOMIC DNA]</scope>
    <source>
        <strain evidence="2 3">SAG 2145</strain>
    </source>
</reference>
<accession>A0AAW1QD82</accession>